<proteinExistence type="predicted"/>
<feature type="non-terminal residue" evidence="1">
    <location>
        <position position="1"/>
    </location>
</feature>
<organism evidence="1">
    <name type="scientific">marine sediment metagenome</name>
    <dbReference type="NCBI Taxonomy" id="412755"/>
    <lineage>
        <taxon>unclassified sequences</taxon>
        <taxon>metagenomes</taxon>
        <taxon>ecological metagenomes</taxon>
    </lineage>
</organism>
<gene>
    <name evidence="1" type="ORF">S01H1_33298</name>
</gene>
<sequence length="87" mass="9860">CAGIRPSLKYKEAIEGVLKKYGYVVFKLGGCEFAVNETIHFEMNSTIMEAKIVWSPVTYGHVLQPTGRTEWVAGCEIIAPERKYYDQ</sequence>
<dbReference type="EMBL" id="BARS01020669">
    <property type="protein sequence ID" value="GAG10002.1"/>
    <property type="molecule type" value="Genomic_DNA"/>
</dbReference>
<comment type="caution">
    <text evidence="1">The sequence shown here is derived from an EMBL/GenBank/DDBJ whole genome shotgun (WGS) entry which is preliminary data.</text>
</comment>
<reference evidence="1" key="1">
    <citation type="journal article" date="2014" name="Front. Microbiol.">
        <title>High frequency of phylogenetically diverse reductive dehalogenase-homologous genes in deep subseafloor sedimentary metagenomes.</title>
        <authorList>
            <person name="Kawai M."/>
            <person name="Futagami T."/>
            <person name="Toyoda A."/>
            <person name="Takaki Y."/>
            <person name="Nishi S."/>
            <person name="Hori S."/>
            <person name="Arai W."/>
            <person name="Tsubouchi T."/>
            <person name="Morono Y."/>
            <person name="Uchiyama I."/>
            <person name="Ito T."/>
            <person name="Fujiyama A."/>
            <person name="Inagaki F."/>
            <person name="Takami H."/>
        </authorList>
    </citation>
    <scope>NUCLEOTIDE SEQUENCE</scope>
    <source>
        <strain evidence="1">Expedition CK06-06</strain>
    </source>
</reference>
<protein>
    <submittedName>
        <fullName evidence="1">Uncharacterized protein</fullName>
    </submittedName>
</protein>
<dbReference type="AlphaFoldDB" id="X0VFL4"/>
<accession>X0VFL4</accession>
<name>X0VFL4_9ZZZZ</name>
<evidence type="ECO:0000313" key="1">
    <source>
        <dbReference type="EMBL" id="GAG10002.1"/>
    </source>
</evidence>